<proteinExistence type="predicted"/>
<sequence length="281" mass="31524">MNRQYYSKWLVAVAYAFLSSLAFNFFWFPGKIYANGITGLSQLISTLAGTFYDYEMSIPLLVLLFNLPLLFIAWFHIDREFTAMTVVAVFLTSFMMARLPVVTLTTDPVICAVFGGVLHGVSVGITLNSGFSTGGLDIIGILVRQKTNKSLGTIFIIFNVCIQFVAGYVYGWPLAFYSAISVFISGRVVDFVNTRQQKVQVMIVTEKAEALITQMQTHLKRGMTIVNDVEGAFKREEKKIIFVVIAKNELTALYDDIQLSDPDAFMSVSPKVITNKVFYKW</sequence>
<evidence type="ECO:0000256" key="6">
    <source>
        <dbReference type="SAM" id="Phobius"/>
    </source>
</evidence>
<feature type="transmembrane region" description="Helical" evidence="6">
    <location>
        <begin position="121"/>
        <end position="143"/>
    </location>
</feature>
<comment type="subcellular location">
    <subcellularLocation>
        <location evidence="1">Cell membrane</location>
        <topology evidence="1">Multi-pass membrane protein</topology>
    </subcellularLocation>
</comment>
<dbReference type="InterPro" id="IPR019264">
    <property type="entry name" value="DUF2179"/>
</dbReference>
<dbReference type="InterPro" id="IPR003740">
    <property type="entry name" value="YitT"/>
</dbReference>
<feature type="domain" description="DUF2179" evidence="7">
    <location>
        <begin position="221"/>
        <end position="269"/>
    </location>
</feature>
<dbReference type="InterPro" id="IPR015867">
    <property type="entry name" value="N-reg_PII/ATP_PRibTrfase_C"/>
</dbReference>
<keyword evidence="3 6" id="KW-0812">Transmembrane</keyword>
<name>A0AAF0BHW9_9ENTE</name>
<feature type="transmembrane region" description="Helical" evidence="6">
    <location>
        <begin position="82"/>
        <end position="101"/>
    </location>
</feature>
<feature type="transmembrane region" description="Helical" evidence="6">
    <location>
        <begin position="150"/>
        <end position="168"/>
    </location>
</feature>
<dbReference type="Pfam" id="PF02588">
    <property type="entry name" value="YitT_membrane"/>
    <property type="match status" value="1"/>
</dbReference>
<keyword evidence="4 6" id="KW-1133">Transmembrane helix</keyword>
<evidence type="ECO:0000313" key="8">
    <source>
        <dbReference type="EMBL" id="WCG23377.1"/>
    </source>
</evidence>
<dbReference type="Proteomes" id="UP001179600">
    <property type="component" value="Chromosome"/>
</dbReference>
<protein>
    <submittedName>
        <fullName evidence="8">YitT family protein</fullName>
    </submittedName>
</protein>
<organism evidence="8 9">
    <name type="scientific">Vagococcus lutrae</name>
    <dbReference type="NCBI Taxonomy" id="81947"/>
    <lineage>
        <taxon>Bacteria</taxon>
        <taxon>Bacillati</taxon>
        <taxon>Bacillota</taxon>
        <taxon>Bacilli</taxon>
        <taxon>Lactobacillales</taxon>
        <taxon>Enterococcaceae</taxon>
        <taxon>Vagococcus</taxon>
    </lineage>
</organism>
<feature type="transmembrane region" description="Helical" evidence="6">
    <location>
        <begin position="6"/>
        <end position="27"/>
    </location>
</feature>
<reference evidence="8" key="1">
    <citation type="submission" date="2023-01" db="EMBL/GenBank/DDBJ databases">
        <title>Oxazolidinone resistance genes in florfenicol resistant enterococci from beef cattle and veal calves at slaughter.</title>
        <authorList>
            <person name="Biggel M."/>
        </authorList>
    </citation>
    <scope>NUCLEOTIDE SEQUENCE</scope>
    <source>
        <strain evidence="8">K204-1</strain>
    </source>
</reference>
<feature type="transmembrane region" description="Helical" evidence="6">
    <location>
        <begin position="58"/>
        <end position="75"/>
    </location>
</feature>
<dbReference type="Pfam" id="PF10035">
    <property type="entry name" value="DUF2179"/>
    <property type="match status" value="1"/>
</dbReference>
<dbReference type="PIRSF" id="PIRSF006483">
    <property type="entry name" value="Membrane_protein_YitT"/>
    <property type="match status" value="1"/>
</dbReference>
<evidence type="ECO:0000256" key="2">
    <source>
        <dbReference type="ARBA" id="ARBA00022475"/>
    </source>
</evidence>
<dbReference type="EMBL" id="CP116507">
    <property type="protein sequence ID" value="WCG23377.1"/>
    <property type="molecule type" value="Genomic_DNA"/>
</dbReference>
<keyword evidence="2" id="KW-1003">Cell membrane</keyword>
<evidence type="ECO:0000259" key="7">
    <source>
        <dbReference type="Pfam" id="PF10035"/>
    </source>
</evidence>
<evidence type="ECO:0000256" key="3">
    <source>
        <dbReference type="ARBA" id="ARBA00022692"/>
    </source>
</evidence>
<keyword evidence="5 6" id="KW-0472">Membrane</keyword>
<evidence type="ECO:0000313" key="9">
    <source>
        <dbReference type="Proteomes" id="UP001179600"/>
    </source>
</evidence>
<dbReference type="PANTHER" id="PTHR33545:SF5">
    <property type="entry name" value="UPF0750 MEMBRANE PROTEIN YITT"/>
    <property type="match status" value="1"/>
</dbReference>
<dbReference type="GO" id="GO:0005886">
    <property type="term" value="C:plasma membrane"/>
    <property type="evidence" value="ECO:0007669"/>
    <property type="project" value="UniProtKB-SubCell"/>
</dbReference>
<evidence type="ECO:0000256" key="5">
    <source>
        <dbReference type="ARBA" id="ARBA00023136"/>
    </source>
</evidence>
<evidence type="ECO:0000256" key="1">
    <source>
        <dbReference type="ARBA" id="ARBA00004651"/>
    </source>
</evidence>
<dbReference type="Gene3D" id="3.30.70.120">
    <property type="match status" value="1"/>
</dbReference>
<dbReference type="CDD" id="cd16380">
    <property type="entry name" value="YitT_C"/>
    <property type="match status" value="1"/>
</dbReference>
<dbReference type="InterPro" id="IPR051461">
    <property type="entry name" value="UPF0750_membrane"/>
</dbReference>
<evidence type="ECO:0000256" key="4">
    <source>
        <dbReference type="ARBA" id="ARBA00022989"/>
    </source>
</evidence>
<dbReference type="RefSeq" id="WP_248852761.1">
    <property type="nucleotide sequence ID" value="NZ_CP097044.1"/>
</dbReference>
<accession>A0AAF0BHW9</accession>
<gene>
    <name evidence="8" type="ORF">PML95_03810</name>
</gene>
<dbReference type="AlphaFoldDB" id="A0AAF0BHW9"/>
<dbReference type="PANTHER" id="PTHR33545">
    <property type="entry name" value="UPF0750 MEMBRANE PROTEIN YITT-RELATED"/>
    <property type="match status" value="1"/>
</dbReference>